<proteinExistence type="predicted"/>
<organism evidence="2 3">
    <name type="scientific">Candidatus Ryanbacteria bacterium RIFCSPHIGHO2_01_FULL_45_22</name>
    <dbReference type="NCBI Taxonomy" id="1802114"/>
    <lineage>
        <taxon>Bacteria</taxon>
        <taxon>Candidatus Ryaniibacteriota</taxon>
    </lineage>
</organism>
<reference evidence="2 3" key="1">
    <citation type="journal article" date="2016" name="Nat. Commun.">
        <title>Thousands of microbial genomes shed light on interconnected biogeochemical processes in an aquifer system.</title>
        <authorList>
            <person name="Anantharaman K."/>
            <person name="Brown C.T."/>
            <person name="Hug L.A."/>
            <person name="Sharon I."/>
            <person name="Castelle C.J."/>
            <person name="Probst A.J."/>
            <person name="Thomas B.C."/>
            <person name="Singh A."/>
            <person name="Wilkins M.J."/>
            <person name="Karaoz U."/>
            <person name="Brodie E.L."/>
            <person name="Williams K.H."/>
            <person name="Hubbard S.S."/>
            <person name="Banfield J.F."/>
        </authorList>
    </citation>
    <scope>NUCLEOTIDE SEQUENCE [LARGE SCALE GENOMIC DNA]</scope>
</reference>
<dbReference type="Gene3D" id="3.40.50.1110">
    <property type="entry name" value="SGNH hydrolase"/>
    <property type="match status" value="1"/>
</dbReference>
<sequence length="236" mass="26292">MIKFIFLFIILVYLGFSGVQFFRRVQISGRLIEVTTPFSFPAEKLGANRYKRILVAGDSLAVGIGSVQSEHSIAGRLHADFLDAEIVNTALSGAKLAGVTEQVSGVDGRFDLVVIMGGANDIIRFHSIKIAESDASLLLKAVKEKGDHVIWLVSGNIGLAPIWPWPIESIYTYRTRNYHAVFRALAEKEGVVFINLFKEHADDLFAKDPERYYAKDGLHLSDDGYAVWYEAIKEKL</sequence>
<evidence type="ECO:0000259" key="1">
    <source>
        <dbReference type="Pfam" id="PF13472"/>
    </source>
</evidence>
<dbReference type="InterPro" id="IPR051532">
    <property type="entry name" value="Ester_Hydrolysis_Enzymes"/>
</dbReference>
<dbReference type="InterPro" id="IPR036514">
    <property type="entry name" value="SGNH_hydro_sf"/>
</dbReference>
<evidence type="ECO:0000313" key="3">
    <source>
        <dbReference type="Proteomes" id="UP000177480"/>
    </source>
</evidence>
<name>A0A1G2G285_9BACT</name>
<dbReference type="EMBL" id="MHNK01000010">
    <property type="protein sequence ID" value="OGZ44010.1"/>
    <property type="molecule type" value="Genomic_DNA"/>
</dbReference>
<feature type="domain" description="SGNH hydrolase-type esterase" evidence="1">
    <location>
        <begin position="56"/>
        <end position="227"/>
    </location>
</feature>
<dbReference type="STRING" id="1802114.A2719_03560"/>
<dbReference type="Pfam" id="PF13472">
    <property type="entry name" value="Lipase_GDSL_2"/>
    <property type="match status" value="1"/>
</dbReference>
<dbReference type="InterPro" id="IPR013830">
    <property type="entry name" value="SGNH_hydro"/>
</dbReference>
<dbReference type="Proteomes" id="UP000177480">
    <property type="component" value="Unassembled WGS sequence"/>
</dbReference>
<protein>
    <recommendedName>
        <fullName evidence="1">SGNH hydrolase-type esterase domain-containing protein</fullName>
    </recommendedName>
</protein>
<dbReference type="PANTHER" id="PTHR30383">
    <property type="entry name" value="THIOESTERASE 1/PROTEASE 1/LYSOPHOSPHOLIPASE L1"/>
    <property type="match status" value="1"/>
</dbReference>
<dbReference type="SUPFAM" id="SSF52266">
    <property type="entry name" value="SGNH hydrolase"/>
    <property type="match status" value="1"/>
</dbReference>
<evidence type="ECO:0000313" key="2">
    <source>
        <dbReference type="EMBL" id="OGZ44010.1"/>
    </source>
</evidence>
<accession>A0A1G2G285</accession>
<dbReference type="AlphaFoldDB" id="A0A1G2G285"/>
<comment type="caution">
    <text evidence="2">The sequence shown here is derived from an EMBL/GenBank/DDBJ whole genome shotgun (WGS) entry which is preliminary data.</text>
</comment>
<gene>
    <name evidence="2" type="ORF">A2719_03560</name>
</gene>